<dbReference type="InterPro" id="IPR004143">
    <property type="entry name" value="BPL_LPL_catalytic"/>
</dbReference>
<evidence type="ECO:0000259" key="1">
    <source>
        <dbReference type="PROSITE" id="PS51733"/>
    </source>
</evidence>
<dbReference type="PROSITE" id="PS51733">
    <property type="entry name" value="BPL_LPL_CATALYTIC"/>
    <property type="match status" value="1"/>
</dbReference>
<comment type="caution">
    <text evidence="2">The sequence shown here is derived from an EMBL/GenBank/DDBJ whole genome shotgun (WGS) entry which is preliminary data.</text>
</comment>
<dbReference type="GeneID" id="19206806"/>
<evidence type="ECO:0000313" key="2">
    <source>
        <dbReference type="EMBL" id="EIW78980.1"/>
    </source>
</evidence>
<reference evidence="3" key="1">
    <citation type="journal article" date="2012" name="Science">
        <title>The Paleozoic origin of enzymatic lignin decomposition reconstructed from 31 fungal genomes.</title>
        <authorList>
            <person name="Floudas D."/>
            <person name="Binder M."/>
            <person name="Riley R."/>
            <person name="Barry K."/>
            <person name="Blanchette R.A."/>
            <person name="Henrissat B."/>
            <person name="Martinez A.T."/>
            <person name="Otillar R."/>
            <person name="Spatafora J.W."/>
            <person name="Yadav J.S."/>
            <person name="Aerts A."/>
            <person name="Benoit I."/>
            <person name="Boyd A."/>
            <person name="Carlson A."/>
            <person name="Copeland A."/>
            <person name="Coutinho P.M."/>
            <person name="de Vries R.P."/>
            <person name="Ferreira P."/>
            <person name="Findley K."/>
            <person name="Foster B."/>
            <person name="Gaskell J."/>
            <person name="Glotzer D."/>
            <person name="Gorecki P."/>
            <person name="Heitman J."/>
            <person name="Hesse C."/>
            <person name="Hori C."/>
            <person name="Igarashi K."/>
            <person name="Jurgens J.A."/>
            <person name="Kallen N."/>
            <person name="Kersten P."/>
            <person name="Kohler A."/>
            <person name="Kuees U."/>
            <person name="Kumar T.K.A."/>
            <person name="Kuo A."/>
            <person name="LaButti K."/>
            <person name="Larrondo L.F."/>
            <person name="Lindquist E."/>
            <person name="Ling A."/>
            <person name="Lombard V."/>
            <person name="Lucas S."/>
            <person name="Lundell T."/>
            <person name="Martin R."/>
            <person name="McLaughlin D.J."/>
            <person name="Morgenstern I."/>
            <person name="Morin E."/>
            <person name="Murat C."/>
            <person name="Nagy L.G."/>
            <person name="Nolan M."/>
            <person name="Ohm R.A."/>
            <person name="Patyshakuliyeva A."/>
            <person name="Rokas A."/>
            <person name="Ruiz-Duenas F.J."/>
            <person name="Sabat G."/>
            <person name="Salamov A."/>
            <person name="Samejima M."/>
            <person name="Schmutz J."/>
            <person name="Slot J.C."/>
            <person name="St John F."/>
            <person name="Stenlid J."/>
            <person name="Sun H."/>
            <person name="Sun S."/>
            <person name="Syed K."/>
            <person name="Tsang A."/>
            <person name="Wiebenga A."/>
            <person name="Young D."/>
            <person name="Pisabarro A."/>
            <person name="Eastwood D.C."/>
            <person name="Martin F."/>
            <person name="Cullen D."/>
            <person name="Grigoriev I.V."/>
            <person name="Hibbett D.S."/>
        </authorList>
    </citation>
    <scope>NUCLEOTIDE SEQUENCE [LARGE SCALE GENOMIC DNA]</scope>
    <source>
        <strain evidence="3">RWD-64-598 SS2</strain>
    </source>
</reference>
<accession>A0A5M3MJ76</accession>
<dbReference type="Proteomes" id="UP000053558">
    <property type="component" value="Unassembled WGS sequence"/>
</dbReference>
<name>A0A5M3MJ76_CONPW</name>
<dbReference type="AlphaFoldDB" id="A0A5M3MJ76"/>
<dbReference type="RefSeq" id="XP_007770409.1">
    <property type="nucleotide sequence ID" value="XM_007772219.1"/>
</dbReference>
<organism evidence="2 3">
    <name type="scientific">Coniophora puteana (strain RWD-64-598)</name>
    <name type="common">Brown rot fungus</name>
    <dbReference type="NCBI Taxonomy" id="741705"/>
    <lineage>
        <taxon>Eukaryota</taxon>
        <taxon>Fungi</taxon>
        <taxon>Dikarya</taxon>
        <taxon>Basidiomycota</taxon>
        <taxon>Agaricomycotina</taxon>
        <taxon>Agaricomycetes</taxon>
        <taxon>Agaricomycetidae</taxon>
        <taxon>Boletales</taxon>
        <taxon>Coniophorineae</taxon>
        <taxon>Coniophoraceae</taxon>
        <taxon>Coniophora</taxon>
    </lineage>
</organism>
<dbReference type="EMBL" id="JH711581">
    <property type="protein sequence ID" value="EIW78980.1"/>
    <property type="molecule type" value="Genomic_DNA"/>
</dbReference>
<evidence type="ECO:0000313" key="3">
    <source>
        <dbReference type="Proteomes" id="UP000053558"/>
    </source>
</evidence>
<proteinExistence type="predicted"/>
<dbReference type="KEGG" id="cput:CONPUDRAFT_36420"/>
<dbReference type="OMA" id="MAVTIHY"/>
<sequence>LLLYSNIELKEKELPHRTKLMQLVMESFDVEYAKILSGIEGRVSFASDLWTDPKLVSFMAVTIHYMALTRSGYLALRTQLV</sequence>
<feature type="domain" description="BPL/LPL catalytic" evidence="1">
    <location>
        <begin position="1"/>
        <end position="81"/>
    </location>
</feature>
<dbReference type="OrthoDB" id="1607513at2759"/>
<feature type="non-terminal residue" evidence="2">
    <location>
        <position position="81"/>
    </location>
</feature>
<gene>
    <name evidence="2" type="ORF">CONPUDRAFT_36420</name>
</gene>
<feature type="non-terminal residue" evidence="2">
    <location>
        <position position="1"/>
    </location>
</feature>
<keyword evidence="3" id="KW-1185">Reference proteome</keyword>
<protein>
    <recommendedName>
        <fullName evidence="1">BPL/LPL catalytic domain-containing protein</fullName>
    </recommendedName>
</protein>